<dbReference type="PANTHER" id="PTHR33048">
    <property type="entry name" value="PTH11-LIKE INTEGRAL MEMBRANE PROTEIN (AFU_ORTHOLOGUE AFUA_5G11245)"/>
    <property type="match status" value="1"/>
</dbReference>
<comment type="subcellular location">
    <subcellularLocation>
        <location evidence="1">Membrane</location>
        <topology evidence="1">Multi-pass membrane protein</topology>
    </subcellularLocation>
</comment>
<evidence type="ECO:0000256" key="2">
    <source>
        <dbReference type="ARBA" id="ARBA00022692"/>
    </source>
</evidence>
<protein>
    <recommendedName>
        <fullName evidence="7">Rhodopsin domain-containing protein</fullName>
    </recommendedName>
</protein>
<feature type="transmembrane region" description="Helical" evidence="6">
    <location>
        <begin position="67"/>
        <end position="93"/>
    </location>
</feature>
<proteinExistence type="inferred from homology"/>
<gene>
    <name evidence="8" type="ORF">K458DRAFT_89307</name>
</gene>
<feature type="transmembrane region" description="Helical" evidence="6">
    <location>
        <begin position="113"/>
        <end position="136"/>
    </location>
</feature>
<keyword evidence="9" id="KW-1185">Reference proteome</keyword>
<dbReference type="PANTHER" id="PTHR33048:SF158">
    <property type="entry name" value="MEMBRANE PROTEIN PTH11-LIKE, PUTATIVE-RELATED"/>
    <property type="match status" value="1"/>
</dbReference>
<evidence type="ECO:0000259" key="7">
    <source>
        <dbReference type="Pfam" id="PF20684"/>
    </source>
</evidence>
<dbReference type="EMBL" id="MU005594">
    <property type="protein sequence ID" value="KAF2680901.1"/>
    <property type="molecule type" value="Genomic_DNA"/>
</dbReference>
<dbReference type="AlphaFoldDB" id="A0A6G1ISI0"/>
<evidence type="ECO:0000256" key="4">
    <source>
        <dbReference type="ARBA" id="ARBA00023136"/>
    </source>
</evidence>
<evidence type="ECO:0000256" key="3">
    <source>
        <dbReference type="ARBA" id="ARBA00022989"/>
    </source>
</evidence>
<keyword evidence="2 6" id="KW-0812">Transmembrane</keyword>
<feature type="transmembrane region" description="Helical" evidence="6">
    <location>
        <begin position="34"/>
        <end position="55"/>
    </location>
</feature>
<keyword evidence="3 6" id="KW-1133">Transmembrane helix</keyword>
<sequence length="258" mass="28508">MESTYARLENVTLIPPPPGVVPDVAHRKFHGAPIMIAASICLPVVIILAAIRLYVRLRILRKWALDDYAFVISVPAGISMVALNIAVIYGGVYGYHTWEVTIGDLTKPILERAFVIAVIQGPITWLIKLTLFCLIFTAFRPVTWLRRLVFIGIFVTGAFYLYTAIDRGIACGPRGGVNRLAYLAGMRGTHCSDPDGFVQVTNILQGSFNIFSDLYILLIPIPAIVKLDLPLQKRVAVLLIFLTGSAYVAHQIYLVVNI</sequence>
<organism evidence="8 9">
    <name type="scientific">Lentithecium fluviatile CBS 122367</name>
    <dbReference type="NCBI Taxonomy" id="1168545"/>
    <lineage>
        <taxon>Eukaryota</taxon>
        <taxon>Fungi</taxon>
        <taxon>Dikarya</taxon>
        <taxon>Ascomycota</taxon>
        <taxon>Pezizomycotina</taxon>
        <taxon>Dothideomycetes</taxon>
        <taxon>Pleosporomycetidae</taxon>
        <taxon>Pleosporales</taxon>
        <taxon>Massarineae</taxon>
        <taxon>Lentitheciaceae</taxon>
        <taxon>Lentithecium</taxon>
    </lineage>
</organism>
<evidence type="ECO:0000256" key="5">
    <source>
        <dbReference type="ARBA" id="ARBA00038359"/>
    </source>
</evidence>
<reference evidence="8" key="1">
    <citation type="journal article" date="2020" name="Stud. Mycol.">
        <title>101 Dothideomycetes genomes: a test case for predicting lifestyles and emergence of pathogens.</title>
        <authorList>
            <person name="Haridas S."/>
            <person name="Albert R."/>
            <person name="Binder M."/>
            <person name="Bloem J."/>
            <person name="Labutti K."/>
            <person name="Salamov A."/>
            <person name="Andreopoulos B."/>
            <person name="Baker S."/>
            <person name="Barry K."/>
            <person name="Bills G."/>
            <person name="Bluhm B."/>
            <person name="Cannon C."/>
            <person name="Castanera R."/>
            <person name="Culley D."/>
            <person name="Daum C."/>
            <person name="Ezra D."/>
            <person name="Gonzalez J."/>
            <person name="Henrissat B."/>
            <person name="Kuo A."/>
            <person name="Liang C."/>
            <person name="Lipzen A."/>
            <person name="Lutzoni F."/>
            <person name="Magnuson J."/>
            <person name="Mondo S."/>
            <person name="Nolan M."/>
            <person name="Ohm R."/>
            <person name="Pangilinan J."/>
            <person name="Park H.-J."/>
            <person name="Ramirez L."/>
            <person name="Alfaro M."/>
            <person name="Sun H."/>
            <person name="Tritt A."/>
            <person name="Yoshinaga Y."/>
            <person name="Zwiers L.-H."/>
            <person name="Turgeon B."/>
            <person name="Goodwin S."/>
            <person name="Spatafora J."/>
            <person name="Crous P."/>
            <person name="Grigoriev I."/>
        </authorList>
    </citation>
    <scope>NUCLEOTIDE SEQUENCE</scope>
    <source>
        <strain evidence="8">CBS 122367</strain>
    </source>
</reference>
<keyword evidence="4 6" id="KW-0472">Membrane</keyword>
<dbReference type="GO" id="GO:0016020">
    <property type="term" value="C:membrane"/>
    <property type="evidence" value="ECO:0007669"/>
    <property type="project" value="UniProtKB-SubCell"/>
</dbReference>
<evidence type="ECO:0000313" key="8">
    <source>
        <dbReference type="EMBL" id="KAF2680901.1"/>
    </source>
</evidence>
<dbReference type="Proteomes" id="UP000799291">
    <property type="component" value="Unassembled WGS sequence"/>
</dbReference>
<dbReference type="OrthoDB" id="444631at2759"/>
<evidence type="ECO:0000313" key="9">
    <source>
        <dbReference type="Proteomes" id="UP000799291"/>
    </source>
</evidence>
<dbReference type="Pfam" id="PF20684">
    <property type="entry name" value="Fung_rhodopsin"/>
    <property type="match status" value="1"/>
</dbReference>
<evidence type="ECO:0000256" key="1">
    <source>
        <dbReference type="ARBA" id="ARBA00004141"/>
    </source>
</evidence>
<accession>A0A6G1ISI0</accession>
<feature type="domain" description="Rhodopsin" evidence="7">
    <location>
        <begin position="51"/>
        <end position="253"/>
    </location>
</feature>
<feature type="transmembrane region" description="Helical" evidence="6">
    <location>
        <begin position="237"/>
        <end position="256"/>
    </location>
</feature>
<dbReference type="InterPro" id="IPR052337">
    <property type="entry name" value="SAT4-like"/>
</dbReference>
<name>A0A6G1ISI0_9PLEO</name>
<dbReference type="InterPro" id="IPR049326">
    <property type="entry name" value="Rhodopsin_dom_fungi"/>
</dbReference>
<feature type="transmembrane region" description="Helical" evidence="6">
    <location>
        <begin position="148"/>
        <end position="165"/>
    </location>
</feature>
<comment type="similarity">
    <text evidence="5">Belongs to the SAT4 family.</text>
</comment>
<evidence type="ECO:0000256" key="6">
    <source>
        <dbReference type="SAM" id="Phobius"/>
    </source>
</evidence>